<evidence type="ECO:0000313" key="3">
    <source>
        <dbReference type="EnsemblMetazoa" id="XP_016657056.1"/>
    </source>
</evidence>
<dbReference type="AlphaFoldDB" id="A0A8R2H4F0"/>
<name>A0A8R2H4F0_ACYPI</name>
<accession>A0A8R2H4F0</accession>
<proteinExistence type="predicted"/>
<dbReference type="GO" id="GO:0046983">
    <property type="term" value="F:protein dimerization activity"/>
    <property type="evidence" value="ECO:0007669"/>
    <property type="project" value="InterPro"/>
</dbReference>
<dbReference type="KEGG" id="api:107882734"/>
<evidence type="ECO:0000313" key="4">
    <source>
        <dbReference type="Proteomes" id="UP000007819"/>
    </source>
</evidence>
<dbReference type="InterPro" id="IPR008906">
    <property type="entry name" value="HATC_C_dom"/>
</dbReference>
<reference evidence="4" key="1">
    <citation type="submission" date="2010-06" db="EMBL/GenBank/DDBJ databases">
        <authorList>
            <person name="Jiang H."/>
            <person name="Abraham K."/>
            <person name="Ali S."/>
            <person name="Alsbrooks S.L."/>
            <person name="Anim B.N."/>
            <person name="Anosike U.S."/>
            <person name="Attaway T."/>
            <person name="Bandaranaike D.P."/>
            <person name="Battles P.K."/>
            <person name="Bell S.N."/>
            <person name="Bell A.V."/>
            <person name="Beltran B."/>
            <person name="Bickham C."/>
            <person name="Bustamante Y."/>
            <person name="Caleb T."/>
            <person name="Canada A."/>
            <person name="Cardenas V."/>
            <person name="Carter K."/>
            <person name="Chacko J."/>
            <person name="Chandrabose M.N."/>
            <person name="Chavez D."/>
            <person name="Chavez A."/>
            <person name="Chen L."/>
            <person name="Chu H.-S."/>
            <person name="Claassen K.J."/>
            <person name="Cockrell R."/>
            <person name="Collins M."/>
            <person name="Cooper J.A."/>
            <person name="Cree A."/>
            <person name="Curry S.M."/>
            <person name="Da Y."/>
            <person name="Dao M.D."/>
            <person name="Das B."/>
            <person name="Davila M.-L."/>
            <person name="Davy-Carroll L."/>
            <person name="Denson S."/>
            <person name="Dinh H."/>
            <person name="Ebong V.E."/>
            <person name="Edwards J.R."/>
            <person name="Egan A."/>
            <person name="El-Daye J."/>
            <person name="Escobedo L."/>
            <person name="Fernandez S."/>
            <person name="Fernando P.R."/>
            <person name="Flagg N."/>
            <person name="Forbes L.D."/>
            <person name="Fowler R.G."/>
            <person name="Fu Q."/>
            <person name="Gabisi R.A."/>
            <person name="Ganer J."/>
            <person name="Garbino Pronczuk A."/>
            <person name="Garcia R.M."/>
            <person name="Garner T."/>
            <person name="Garrett T.E."/>
            <person name="Gonzalez D.A."/>
            <person name="Hamid H."/>
            <person name="Hawkins E.S."/>
            <person name="Hirani K."/>
            <person name="Hogues M.E."/>
            <person name="Hollins B."/>
            <person name="Hsiao C.-H."/>
            <person name="Jabil R."/>
            <person name="James M.L."/>
            <person name="Jhangiani S.N."/>
            <person name="Johnson B."/>
            <person name="Johnson Q."/>
            <person name="Joshi V."/>
            <person name="Kalu J.B."/>
            <person name="Kam C."/>
            <person name="Kashfia A."/>
            <person name="Keebler J."/>
            <person name="Kisamo H."/>
            <person name="Kovar C.L."/>
            <person name="Lago L.A."/>
            <person name="Lai C.-Y."/>
            <person name="Laidlaw J."/>
            <person name="Lara F."/>
            <person name="Le T.-K."/>
            <person name="Lee S.L."/>
            <person name="Legall F.H."/>
            <person name="Lemon S.J."/>
            <person name="Lewis L.R."/>
            <person name="Li B."/>
            <person name="Liu Y."/>
            <person name="Liu Y.-S."/>
            <person name="Lopez J."/>
            <person name="Lozado R.J."/>
            <person name="Lu J."/>
            <person name="Madu R.C."/>
            <person name="Maheshwari M."/>
            <person name="Maheshwari R."/>
            <person name="Malloy K."/>
            <person name="Martinez E."/>
            <person name="Mathew T."/>
            <person name="Mercado I.C."/>
            <person name="Mercado C."/>
            <person name="Meyer B."/>
            <person name="Montgomery K."/>
            <person name="Morgan M.B."/>
            <person name="Munidasa M."/>
            <person name="Nazareth L.V."/>
            <person name="Nelson J."/>
            <person name="Ng B.M."/>
            <person name="Nguyen N.B."/>
            <person name="Nguyen P.Q."/>
            <person name="Nguyen T."/>
            <person name="Obregon M."/>
            <person name="Okwuonu G.O."/>
            <person name="Onwere C.G."/>
            <person name="Orozco G."/>
            <person name="Parra A."/>
            <person name="Patel S."/>
            <person name="Patil S."/>
            <person name="Perez A."/>
            <person name="Perez Y."/>
            <person name="Pham C."/>
            <person name="Primus E.L."/>
            <person name="Pu L.-L."/>
            <person name="Puazo M."/>
            <person name="Qin X."/>
            <person name="Quiroz J.B."/>
            <person name="Reese J."/>
            <person name="Richards S."/>
            <person name="Rives C.M."/>
            <person name="Robberts R."/>
            <person name="Ruiz S.J."/>
            <person name="Ruiz M.J."/>
            <person name="Santibanez J."/>
            <person name="Schneider B.W."/>
            <person name="Sisson I."/>
            <person name="Smith M."/>
            <person name="Sodergren E."/>
            <person name="Song X.-Z."/>
            <person name="Song B.B."/>
            <person name="Summersgill H."/>
            <person name="Thelus R."/>
            <person name="Thornton R.D."/>
            <person name="Trejos Z.Y."/>
            <person name="Usmani K."/>
            <person name="Vattathil S."/>
            <person name="Villasana D."/>
            <person name="Walker D.L."/>
            <person name="Wang S."/>
            <person name="Wang K."/>
            <person name="White C.S."/>
            <person name="Williams A.C."/>
            <person name="Williamson J."/>
            <person name="Wilson K."/>
            <person name="Woghiren I.O."/>
            <person name="Woodworth J.R."/>
            <person name="Worley K.C."/>
            <person name="Wright R.A."/>
            <person name="Wu W."/>
            <person name="Young L."/>
            <person name="Zhang L."/>
            <person name="Zhang J."/>
            <person name="Zhu Y."/>
            <person name="Muzny D.M."/>
            <person name="Weinstock G."/>
            <person name="Gibbs R.A."/>
        </authorList>
    </citation>
    <scope>NUCLEOTIDE SEQUENCE [LARGE SCALE GENOMIC DNA]</scope>
    <source>
        <strain evidence="4">LSR1</strain>
    </source>
</reference>
<sequence>MSAQSVCTLFSVAVLSICLMSDQKFIESIEVICTLYGSLLDNFKEQALSWYDLWKNKEVEPTMKLIDILDYTTYYPAVCQAIQIAITLPVTSCSVERSFSTLRRLKTWIRNRMGNERLSSLGLINIHRQRYDHKQFLNQQIDDSINLFASNKRRLSLLFE</sequence>
<keyword evidence="4" id="KW-1185">Reference proteome</keyword>
<dbReference type="InterPro" id="IPR012337">
    <property type="entry name" value="RNaseH-like_sf"/>
</dbReference>
<evidence type="ECO:0000259" key="2">
    <source>
        <dbReference type="Pfam" id="PF05699"/>
    </source>
</evidence>
<feature type="domain" description="HAT C-terminal dimerisation" evidence="2">
    <location>
        <begin position="53"/>
        <end position="128"/>
    </location>
</feature>
<dbReference type="GeneID" id="107882734"/>
<organism evidence="3 4">
    <name type="scientific">Acyrthosiphon pisum</name>
    <name type="common">Pea aphid</name>
    <dbReference type="NCBI Taxonomy" id="7029"/>
    <lineage>
        <taxon>Eukaryota</taxon>
        <taxon>Metazoa</taxon>
        <taxon>Ecdysozoa</taxon>
        <taxon>Arthropoda</taxon>
        <taxon>Hexapoda</taxon>
        <taxon>Insecta</taxon>
        <taxon>Pterygota</taxon>
        <taxon>Neoptera</taxon>
        <taxon>Paraneoptera</taxon>
        <taxon>Hemiptera</taxon>
        <taxon>Sternorrhyncha</taxon>
        <taxon>Aphidomorpha</taxon>
        <taxon>Aphidoidea</taxon>
        <taxon>Aphididae</taxon>
        <taxon>Macrosiphini</taxon>
        <taxon>Acyrthosiphon</taxon>
    </lineage>
</organism>
<protein>
    <recommendedName>
        <fullName evidence="2">HAT C-terminal dimerisation domain-containing protein</fullName>
    </recommendedName>
</protein>
<dbReference type="OrthoDB" id="6598476at2759"/>
<dbReference type="SUPFAM" id="SSF53098">
    <property type="entry name" value="Ribonuclease H-like"/>
    <property type="match status" value="1"/>
</dbReference>
<dbReference type="PANTHER" id="PTHR46289:SF14">
    <property type="entry name" value="DUF4371 DOMAIN-CONTAINING PROTEIN"/>
    <property type="match status" value="1"/>
</dbReference>
<feature type="signal peptide" evidence="1">
    <location>
        <begin position="1"/>
        <end position="28"/>
    </location>
</feature>
<dbReference type="Proteomes" id="UP000007819">
    <property type="component" value="Chromosome X"/>
</dbReference>
<dbReference type="PANTHER" id="PTHR46289">
    <property type="entry name" value="52 KDA REPRESSOR OF THE INHIBITOR OF THE PROTEIN KINASE-LIKE PROTEIN-RELATED"/>
    <property type="match status" value="1"/>
</dbReference>
<evidence type="ECO:0000256" key="1">
    <source>
        <dbReference type="SAM" id="SignalP"/>
    </source>
</evidence>
<dbReference type="EnsemblMetazoa" id="XM_016801567.2">
    <property type="protein sequence ID" value="XP_016657056.1"/>
    <property type="gene ID" value="LOC107882734"/>
</dbReference>
<dbReference type="InterPro" id="IPR052958">
    <property type="entry name" value="IFN-induced_PKR_regulator"/>
</dbReference>
<dbReference type="Pfam" id="PF05699">
    <property type="entry name" value="Dimer_Tnp_hAT"/>
    <property type="match status" value="1"/>
</dbReference>
<dbReference type="RefSeq" id="XP_016657056.1">
    <property type="nucleotide sequence ID" value="XM_016801567.2"/>
</dbReference>
<feature type="chain" id="PRO_5035846087" description="HAT C-terminal dimerisation domain-containing protein" evidence="1">
    <location>
        <begin position="29"/>
        <end position="160"/>
    </location>
</feature>
<reference evidence="3" key="2">
    <citation type="submission" date="2022-06" db="UniProtKB">
        <authorList>
            <consortium name="EnsemblMetazoa"/>
        </authorList>
    </citation>
    <scope>IDENTIFICATION</scope>
</reference>
<keyword evidence="1" id="KW-0732">Signal</keyword>